<dbReference type="Proteomes" id="UP000054928">
    <property type="component" value="Unassembled WGS sequence"/>
</dbReference>
<dbReference type="InterPro" id="IPR001849">
    <property type="entry name" value="PH_domain"/>
</dbReference>
<name>A0A0P1ABQ1_PLAHL</name>
<sequence>MRLISAFASDRGEERDFESSYPRCQVTSERTPSWATTTYADTSKDLSPLESSNLALEDQFCGWLWMRGGRFGRWRHRYFCLDGTMLSYFTSFPAEVFLKQAQASVASAWASRNHFQFGDSCQPRGVIRVAHIDDTDRTNRVGFKVYGSCGKVIDIRAHDNQERNRWLRALKTPARRKSRSWSIGSSEEITLSMSSFDPDGLCRFDRLSIPVAKSGWMEKRSSFIGLWRRYFFVIQGSMLSYYDSDKPYEVPRWRGYVVGIKTRRRSGTLVLPTAGATMAPPTQELVISLDSPHHHVLHVRFRSVEEARDWRRVLRANVRNNG</sequence>
<dbReference type="SMART" id="SM00233">
    <property type="entry name" value="PH"/>
    <property type="match status" value="2"/>
</dbReference>
<accession>A0A0P1ABQ1</accession>
<dbReference type="CDD" id="cd00821">
    <property type="entry name" value="PH"/>
    <property type="match status" value="1"/>
</dbReference>
<dbReference type="GO" id="GO:0055037">
    <property type="term" value="C:recycling endosome"/>
    <property type="evidence" value="ECO:0007669"/>
    <property type="project" value="TreeGrafter"/>
</dbReference>
<dbReference type="GeneID" id="36400880"/>
<evidence type="ECO:0000256" key="1">
    <source>
        <dbReference type="ARBA" id="ARBA00022553"/>
    </source>
</evidence>
<dbReference type="SUPFAM" id="SSF50729">
    <property type="entry name" value="PH domain-like"/>
    <property type="match status" value="2"/>
</dbReference>
<dbReference type="GO" id="GO:0005769">
    <property type="term" value="C:early endosome"/>
    <property type="evidence" value="ECO:0007669"/>
    <property type="project" value="TreeGrafter"/>
</dbReference>
<dbReference type="RefSeq" id="XP_024574139.1">
    <property type="nucleotide sequence ID" value="XM_024723131.1"/>
</dbReference>
<reference evidence="4" key="1">
    <citation type="submission" date="2014-09" db="EMBL/GenBank/DDBJ databases">
        <authorList>
            <person name="Sharma Rahul"/>
            <person name="Thines Marco"/>
        </authorList>
    </citation>
    <scope>NUCLEOTIDE SEQUENCE [LARGE SCALE GENOMIC DNA]</scope>
</reference>
<dbReference type="AlphaFoldDB" id="A0A0P1ABQ1"/>
<dbReference type="OMA" id="KSGWMEK"/>
<dbReference type="PROSITE" id="PS50003">
    <property type="entry name" value="PH_DOMAIN"/>
    <property type="match status" value="2"/>
</dbReference>
<dbReference type="GO" id="GO:0007032">
    <property type="term" value="P:endosome organization"/>
    <property type="evidence" value="ECO:0007669"/>
    <property type="project" value="TreeGrafter"/>
</dbReference>
<protein>
    <recommendedName>
        <fullName evidence="2">PH domain-containing protein</fullName>
    </recommendedName>
</protein>
<dbReference type="InterPro" id="IPR045188">
    <property type="entry name" value="Boi1/Boi2-like"/>
</dbReference>
<dbReference type="GO" id="GO:0005802">
    <property type="term" value="C:trans-Golgi network"/>
    <property type="evidence" value="ECO:0007669"/>
    <property type="project" value="TreeGrafter"/>
</dbReference>
<dbReference type="InterPro" id="IPR011993">
    <property type="entry name" value="PH-like_dom_sf"/>
</dbReference>
<evidence type="ECO:0000313" key="3">
    <source>
        <dbReference type="EMBL" id="CEG37770.1"/>
    </source>
</evidence>
<dbReference type="GO" id="GO:0005829">
    <property type="term" value="C:cytosol"/>
    <property type="evidence" value="ECO:0007669"/>
    <property type="project" value="GOC"/>
</dbReference>
<dbReference type="PANTHER" id="PTHR22902">
    <property type="entry name" value="SESQUIPEDALIAN"/>
    <property type="match status" value="1"/>
</dbReference>
<dbReference type="PANTHER" id="PTHR22902:SF27">
    <property type="entry name" value="PLECKSTRIN HOMOLOGY DOMAIN-CONTAINING FAMILY A MEMBER 3"/>
    <property type="match status" value="1"/>
</dbReference>
<organism evidence="3 4">
    <name type="scientific">Plasmopara halstedii</name>
    <name type="common">Downy mildew of sunflower</name>
    <dbReference type="NCBI Taxonomy" id="4781"/>
    <lineage>
        <taxon>Eukaryota</taxon>
        <taxon>Sar</taxon>
        <taxon>Stramenopiles</taxon>
        <taxon>Oomycota</taxon>
        <taxon>Peronosporomycetes</taxon>
        <taxon>Peronosporales</taxon>
        <taxon>Peronosporaceae</taxon>
        <taxon>Plasmopara</taxon>
    </lineage>
</organism>
<evidence type="ECO:0000313" key="4">
    <source>
        <dbReference type="Proteomes" id="UP000054928"/>
    </source>
</evidence>
<feature type="domain" description="PH" evidence="2">
    <location>
        <begin position="210"/>
        <end position="319"/>
    </location>
</feature>
<dbReference type="Gene3D" id="2.30.29.30">
    <property type="entry name" value="Pleckstrin-homology domain (PH domain)/Phosphotyrosine-binding domain (PTB)"/>
    <property type="match status" value="2"/>
</dbReference>
<dbReference type="Pfam" id="PF00169">
    <property type="entry name" value="PH"/>
    <property type="match status" value="2"/>
</dbReference>
<feature type="domain" description="PH" evidence="2">
    <location>
        <begin position="57"/>
        <end position="175"/>
    </location>
</feature>
<dbReference type="GO" id="GO:0001881">
    <property type="term" value="P:receptor recycling"/>
    <property type="evidence" value="ECO:0007669"/>
    <property type="project" value="TreeGrafter"/>
</dbReference>
<dbReference type="GO" id="GO:0042147">
    <property type="term" value="P:retrograde transport, endosome to Golgi"/>
    <property type="evidence" value="ECO:0007669"/>
    <property type="project" value="TreeGrafter"/>
</dbReference>
<dbReference type="EMBL" id="CCYD01000290">
    <property type="protein sequence ID" value="CEG37770.1"/>
    <property type="molecule type" value="Genomic_DNA"/>
</dbReference>
<dbReference type="OrthoDB" id="2157866at2759"/>
<evidence type="ECO:0000259" key="2">
    <source>
        <dbReference type="PROSITE" id="PS50003"/>
    </source>
</evidence>
<keyword evidence="1" id="KW-0597">Phosphoprotein</keyword>
<keyword evidence="4" id="KW-1185">Reference proteome</keyword>
<proteinExistence type="predicted"/>